<proteinExistence type="predicted"/>
<organism evidence="2 3">
    <name type="scientific">Deinococcus radiopugnans ATCC 19172</name>
    <dbReference type="NCBI Taxonomy" id="585398"/>
    <lineage>
        <taxon>Bacteria</taxon>
        <taxon>Thermotogati</taxon>
        <taxon>Deinococcota</taxon>
        <taxon>Deinococci</taxon>
        <taxon>Deinococcales</taxon>
        <taxon>Deinococcaceae</taxon>
        <taxon>Deinococcus</taxon>
    </lineage>
</organism>
<protein>
    <submittedName>
        <fullName evidence="2">Uncharacterized protein</fullName>
    </submittedName>
</protein>
<name>A0A5C4XY04_9DEIO</name>
<reference evidence="2 3" key="1">
    <citation type="submission" date="2019-06" db="EMBL/GenBank/DDBJ databases">
        <title>Genome sequence of Deinococcus radiopugnans ATCC 19172.</title>
        <authorList>
            <person name="Maclea K.S."/>
            <person name="Maynard C.R."/>
        </authorList>
    </citation>
    <scope>NUCLEOTIDE SEQUENCE [LARGE SCALE GENOMIC DNA]</scope>
    <source>
        <strain evidence="2 3">ATCC 19172</strain>
    </source>
</reference>
<reference evidence="1 4" key="2">
    <citation type="submission" date="2020-08" db="EMBL/GenBank/DDBJ databases">
        <title>Genomic Encyclopedia of Type Strains, Phase IV (KMG-IV): sequencing the most valuable type-strain genomes for metagenomic binning, comparative biology and taxonomic classification.</title>
        <authorList>
            <person name="Goeker M."/>
        </authorList>
    </citation>
    <scope>NUCLEOTIDE SEQUENCE [LARGE SCALE GENOMIC DNA]</scope>
    <source>
        <strain evidence="1 4">DSM 12027</strain>
    </source>
</reference>
<dbReference type="OrthoDB" id="71852at2"/>
<evidence type="ECO:0000313" key="3">
    <source>
        <dbReference type="Proteomes" id="UP000313988"/>
    </source>
</evidence>
<dbReference type="RefSeq" id="WP_139404425.1">
    <property type="nucleotide sequence ID" value="NZ_JACHEW010000025.1"/>
</dbReference>
<evidence type="ECO:0000313" key="4">
    <source>
        <dbReference type="Proteomes" id="UP000629870"/>
    </source>
</evidence>
<dbReference type="EMBL" id="VDMO01000024">
    <property type="protein sequence ID" value="TNM68150.1"/>
    <property type="molecule type" value="Genomic_DNA"/>
</dbReference>
<dbReference type="Proteomes" id="UP000313988">
    <property type="component" value="Unassembled WGS sequence"/>
</dbReference>
<evidence type="ECO:0000313" key="2">
    <source>
        <dbReference type="EMBL" id="TNM68150.1"/>
    </source>
</evidence>
<dbReference type="Proteomes" id="UP000629870">
    <property type="component" value="Unassembled WGS sequence"/>
</dbReference>
<dbReference type="AlphaFoldDB" id="A0A5C4XY04"/>
<sequence>MDSMIYASVRQVSSTWYYIATVQHQSHSAALSLAMMQAEIYLSDLGLVDAAAQPYLAGARTAIDGVLQGRLQN</sequence>
<gene>
    <name evidence="2" type="ORF">FHR04_16955</name>
    <name evidence="1" type="ORF">HNQ04_003457</name>
</gene>
<accession>A0A5C4XY04</accession>
<dbReference type="EMBL" id="JACHEW010000025">
    <property type="protein sequence ID" value="MBB6018180.1"/>
    <property type="molecule type" value="Genomic_DNA"/>
</dbReference>
<keyword evidence="4" id="KW-1185">Reference proteome</keyword>
<evidence type="ECO:0000313" key="1">
    <source>
        <dbReference type="EMBL" id="MBB6018180.1"/>
    </source>
</evidence>
<comment type="caution">
    <text evidence="2">The sequence shown here is derived from an EMBL/GenBank/DDBJ whole genome shotgun (WGS) entry which is preliminary data.</text>
</comment>